<name>A0A830F7Y3_9EURY</name>
<keyword evidence="1" id="KW-0812">Transmembrane</keyword>
<keyword evidence="1" id="KW-1133">Transmembrane helix</keyword>
<dbReference type="EMBL" id="BMPD01000013">
    <property type="protein sequence ID" value="GGK84877.1"/>
    <property type="molecule type" value="Genomic_DNA"/>
</dbReference>
<evidence type="ECO:0000313" key="2">
    <source>
        <dbReference type="EMBL" id="GGK84877.1"/>
    </source>
</evidence>
<reference evidence="2" key="1">
    <citation type="journal article" date="2014" name="Int. J. Syst. Evol. Microbiol.">
        <title>Complete genome sequence of Corynebacterium casei LMG S-19264T (=DSM 44701T), isolated from a smear-ripened cheese.</title>
        <authorList>
            <consortium name="US DOE Joint Genome Institute (JGI-PGF)"/>
            <person name="Walter F."/>
            <person name="Albersmeier A."/>
            <person name="Kalinowski J."/>
            <person name="Ruckert C."/>
        </authorList>
    </citation>
    <scope>NUCLEOTIDE SEQUENCE</scope>
    <source>
        <strain evidence="2">JCM 19018</strain>
    </source>
</reference>
<dbReference type="OrthoDB" id="351269at2157"/>
<protein>
    <recommendedName>
        <fullName evidence="4">Duffy blood group</fullName>
    </recommendedName>
</protein>
<feature type="transmembrane region" description="Helical" evidence="1">
    <location>
        <begin position="12"/>
        <end position="33"/>
    </location>
</feature>
<evidence type="ECO:0000256" key="1">
    <source>
        <dbReference type="SAM" id="Phobius"/>
    </source>
</evidence>
<accession>A0A830F7Y3</accession>
<sequence>MATSESRVPADVLNLYDGLAGIVAFSILAWAFLYAIQPIFGLLLTVAFGSAYAAGRIDDLEHAGVVAGLWGLVLAAFWVIGTYLGVGVAGILAAIAYGRWHGVW</sequence>
<keyword evidence="1" id="KW-0472">Membrane</keyword>
<proteinExistence type="predicted"/>
<reference evidence="2" key="2">
    <citation type="submission" date="2020-09" db="EMBL/GenBank/DDBJ databases">
        <authorList>
            <person name="Sun Q."/>
            <person name="Ohkuma M."/>
        </authorList>
    </citation>
    <scope>NUCLEOTIDE SEQUENCE</scope>
    <source>
        <strain evidence="2">JCM 19018</strain>
    </source>
</reference>
<organism evidence="2 3">
    <name type="scientific">Haloarcula sebkhae</name>
    <dbReference type="NCBI Taxonomy" id="932660"/>
    <lineage>
        <taxon>Archaea</taxon>
        <taxon>Methanobacteriati</taxon>
        <taxon>Methanobacteriota</taxon>
        <taxon>Stenosarchaea group</taxon>
        <taxon>Halobacteria</taxon>
        <taxon>Halobacteriales</taxon>
        <taxon>Haloarculaceae</taxon>
        <taxon>Haloarcula</taxon>
    </lineage>
</organism>
<dbReference type="Proteomes" id="UP000614221">
    <property type="component" value="Unassembled WGS sequence"/>
</dbReference>
<dbReference type="AlphaFoldDB" id="A0A830F7Y3"/>
<dbReference type="RefSeq" id="WP_188980940.1">
    <property type="nucleotide sequence ID" value="NZ_BMPD01000013.1"/>
</dbReference>
<feature type="transmembrane region" description="Helical" evidence="1">
    <location>
        <begin position="69"/>
        <end position="97"/>
    </location>
</feature>
<evidence type="ECO:0008006" key="4">
    <source>
        <dbReference type="Google" id="ProtNLM"/>
    </source>
</evidence>
<evidence type="ECO:0000313" key="3">
    <source>
        <dbReference type="Proteomes" id="UP000614221"/>
    </source>
</evidence>
<gene>
    <name evidence="2" type="ORF">GCM10009067_41250</name>
</gene>
<comment type="caution">
    <text evidence="2">The sequence shown here is derived from an EMBL/GenBank/DDBJ whole genome shotgun (WGS) entry which is preliminary data.</text>
</comment>